<dbReference type="Gene3D" id="3.20.200.10">
    <property type="entry name" value="MHCK/EF2 kinase"/>
    <property type="match status" value="1"/>
</dbReference>
<dbReference type="GO" id="GO:0005524">
    <property type="term" value="F:ATP binding"/>
    <property type="evidence" value="ECO:0007669"/>
    <property type="project" value="InterPro"/>
</dbReference>
<feature type="compositionally biased region" description="Basic and acidic residues" evidence="4">
    <location>
        <begin position="414"/>
        <end position="431"/>
    </location>
</feature>
<evidence type="ECO:0000256" key="3">
    <source>
        <dbReference type="ARBA" id="ARBA00022777"/>
    </source>
</evidence>
<name>A0A8S3UT33_MYTED</name>
<evidence type="ECO:0000313" key="6">
    <source>
        <dbReference type="EMBL" id="CAG2246945.1"/>
    </source>
</evidence>
<dbReference type="OrthoDB" id="301415at2759"/>
<keyword evidence="1" id="KW-0723">Serine/threonine-protein kinase</keyword>
<reference evidence="6" key="1">
    <citation type="submission" date="2021-03" db="EMBL/GenBank/DDBJ databases">
        <authorList>
            <person name="Bekaert M."/>
        </authorList>
    </citation>
    <scope>NUCLEOTIDE SEQUENCE</scope>
</reference>
<feature type="compositionally biased region" description="Basic and acidic residues" evidence="4">
    <location>
        <begin position="351"/>
        <end position="400"/>
    </location>
</feature>
<proteinExistence type="predicted"/>
<dbReference type="AlphaFoldDB" id="A0A8S3UT33"/>
<dbReference type="GO" id="GO:0004674">
    <property type="term" value="F:protein serine/threonine kinase activity"/>
    <property type="evidence" value="ECO:0007669"/>
    <property type="project" value="UniProtKB-KW"/>
</dbReference>
<evidence type="ECO:0000256" key="4">
    <source>
        <dbReference type="SAM" id="MobiDB-lite"/>
    </source>
</evidence>
<keyword evidence="3" id="KW-0418">Kinase</keyword>
<feature type="domain" description="Alpha-type protein kinase" evidence="5">
    <location>
        <begin position="1"/>
        <end position="178"/>
    </location>
</feature>
<feature type="region of interest" description="Disordered" evidence="4">
    <location>
        <begin position="312"/>
        <end position="400"/>
    </location>
</feature>
<accession>A0A8S3UT33</accession>
<comment type="caution">
    <text evidence="6">The sequence shown here is derived from an EMBL/GenBank/DDBJ whole genome shotgun (WGS) entry which is preliminary data.</text>
</comment>
<gene>
    <name evidence="6" type="ORF">MEDL_58842</name>
</gene>
<sequence length="541" mass="61745">MYGEHLPKPKKAIVKFRRFRAGTEQFWEPRLDSNTHAAGVANAFTEKTGAGKISFVQQYLAPLKGYSRWDKICRSMKQYDFRDFKKDEIVLIEPLLSDTMVFFEGDIILDAFSHFSFIEGNHQSVIAIFKGVKSGNEYHLLTPKILQKQKEINEFFDDHACNDLCVGWSKPDVKITTDTPLFHIPASSEHLKLQRQTSVRVHEPGEHASQIKIPHRSPGILRNPSAPPQEQSLASSKKKVTTIMHAVYVHEDPKQDERGRRGSVIKNDEKVRRGSLKKQDEKERRGSIKRSSAPYVDNAIRKDRSDSHVHVLKRTNTEHSSPSTKNKPVRVHTMDVQNVRMPKKMNAQSTEKPEIKPKPEIKQKPEVKPKPEIKPKPKLKKQERIDNENDTGTDDKYGVHKMAVQDELRLRFSRIANKEKQDPKLKLHETQETTSVQNLPDRLPKVVNKEQMFPKSNLSDRPSEQTNDTPESQPEKVILVPHLDKNESDKQDLPNTSLREPSIHVNPSGIAAAESPKCNDSVSEIKVKSKKSLRKQATLAS</sequence>
<evidence type="ECO:0000256" key="1">
    <source>
        <dbReference type="ARBA" id="ARBA00022527"/>
    </source>
</evidence>
<organism evidence="6 7">
    <name type="scientific">Mytilus edulis</name>
    <name type="common">Blue mussel</name>
    <dbReference type="NCBI Taxonomy" id="6550"/>
    <lineage>
        <taxon>Eukaryota</taxon>
        <taxon>Metazoa</taxon>
        <taxon>Spiralia</taxon>
        <taxon>Lophotrochozoa</taxon>
        <taxon>Mollusca</taxon>
        <taxon>Bivalvia</taxon>
        <taxon>Autobranchia</taxon>
        <taxon>Pteriomorphia</taxon>
        <taxon>Mytilida</taxon>
        <taxon>Mytiloidea</taxon>
        <taxon>Mytilidae</taxon>
        <taxon>Mytilinae</taxon>
        <taxon>Mytilus</taxon>
    </lineage>
</organism>
<feature type="region of interest" description="Disordered" evidence="4">
    <location>
        <begin position="414"/>
        <end position="541"/>
    </location>
</feature>
<dbReference type="SUPFAM" id="SSF56112">
    <property type="entry name" value="Protein kinase-like (PK-like)"/>
    <property type="match status" value="1"/>
</dbReference>
<feature type="compositionally biased region" description="Basic and acidic residues" evidence="4">
    <location>
        <begin position="482"/>
        <end position="492"/>
    </location>
</feature>
<protein>
    <recommendedName>
        <fullName evidence="5">Alpha-type protein kinase domain-containing protein</fullName>
    </recommendedName>
</protein>
<evidence type="ECO:0000313" key="7">
    <source>
        <dbReference type="Proteomes" id="UP000683360"/>
    </source>
</evidence>
<dbReference type="Proteomes" id="UP000683360">
    <property type="component" value="Unassembled WGS sequence"/>
</dbReference>
<feature type="region of interest" description="Disordered" evidence="4">
    <location>
        <begin position="199"/>
        <end position="294"/>
    </location>
</feature>
<dbReference type="EMBL" id="CAJPWZ010002886">
    <property type="protein sequence ID" value="CAG2246945.1"/>
    <property type="molecule type" value="Genomic_DNA"/>
</dbReference>
<dbReference type="InterPro" id="IPR011009">
    <property type="entry name" value="Kinase-like_dom_sf"/>
</dbReference>
<feature type="compositionally biased region" description="Basic and acidic residues" evidence="4">
    <location>
        <begin position="248"/>
        <end position="286"/>
    </location>
</feature>
<keyword evidence="7" id="KW-1185">Reference proteome</keyword>
<evidence type="ECO:0000256" key="2">
    <source>
        <dbReference type="ARBA" id="ARBA00022679"/>
    </source>
</evidence>
<keyword evidence="2" id="KW-0808">Transferase</keyword>
<evidence type="ECO:0000259" key="5">
    <source>
        <dbReference type="PROSITE" id="PS51158"/>
    </source>
</evidence>
<dbReference type="InterPro" id="IPR004166">
    <property type="entry name" value="a-kinase_dom"/>
</dbReference>
<dbReference type="Pfam" id="PF02816">
    <property type="entry name" value="Alpha_kinase"/>
    <property type="match status" value="1"/>
</dbReference>
<dbReference type="PROSITE" id="PS51158">
    <property type="entry name" value="ALPHA_KINASE"/>
    <property type="match status" value="1"/>
</dbReference>
<feature type="compositionally biased region" description="Polar residues" evidence="4">
    <location>
        <begin position="454"/>
        <end position="472"/>
    </location>
</feature>